<evidence type="ECO:0000313" key="3">
    <source>
        <dbReference type="EMBL" id="UJO14222.1"/>
    </source>
</evidence>
<dbReference type="GO" id="GO:0008237">
    <property type="term" value="F:metallopeptidase activity"/>
    <property type="evidence" value="ECO:0007669"/>
    <property type="project" value="UniProtKB-KW"/>
</dbReference>
<feature type="region of interest" description="Disordered" evidence="1">
    <location>
        <begin position="28"/>
        <end position="57"/>
    </location>
</feature>
<keyword evidence="3" id="KW-0482">Metalloprotease</keyword>
<feature type="compositionally biased region" description="Acidic residues" evidence="1">
    <location>
        <begin position="335"/>
        <end position="346"/>
    </location>
</feature>
<keyword evidence="3" id="KW-0378">Hydrolase</keyword>
<gene>
    <name evidence="3" type="ORF">CLAFUR5_02806</name>
</gene>
<dbReference type="PROSITE" id="PS51397">
    <property type="entry name" value="WLM"/>
    <property type="match status" value="1"/>
</dbReference>
<dbReference type="KEGG" id="ffu:CLAFUR5_02806"/>
<name>A0A9Q8P5X6_PASFU</name>
<evidence type="ECO:0000313" key="4">
    <source>
        <dbReference type="Proteomes" id="UP000756132"/>
    </source>
</evidence>
<protein>
    <submittedName>
        <fullName evidence="3">DNA-dependent metalloprotease WSS1 2</fullName>
    </submittedName>
</protein>
<sequence>MLPHCPIARACLKMCEAVVTPCTYPQDKEKAMTAEDDSKTRSSSLSRCENASDLDEEEVEEAVEVESLYKVTILLHNKPVEIPIYQEDATIQDLSDSIAEDLQIPPANQKFLITPKVGLLKPPFKHPTLSVQSIRERKIVLMGATTAEVQELESDIADRKARMGKRRAALQAGRKVKANKSRDWMKVQDEARYTFHTIRPLPYLPNPEKSQRFLERLADDAGIKTSMRKHGFSVGLLTEMNPAEHTTHESRTLGLNRNRGEVIELRLRTDAYDGYRDYKVIRKTLCHELTHNVWGDHDQRFWKLCKEIEAEVEKSDWRRGGHSVGNQEFYNPNDEGVDDEEADDGGWEGGEYVLGASTDGSSRATSSCEPLSRREIMAKAAEERMKKQKEAKDAAPEH</sequence>
<reference evidence="3" key="2">
    <citation type="journal article" date="2022" name="Microb. Genom.">
        <title>A chromosome-scale genome assembly of the tomato pathogen Cladosporium fulvum reveals a compartmentalized genome architecture and the presence of a dispensable chromosome.</title>
        <authorList>
            <person name="Zaccaron A.Z."/>
            <person name="Chen L.H."/>
            <person name="Samaras A."/>
            <person name="Stergiopoulos I."/>
        </authorList>
    </citation>
    <scope>NUCLEOTIDE SEQUENCE</scope>
    <source>
        <strain evidence="3">Race5_Kim</strain>
    </source>
</reference>
<organism evidence="3 4">
    <name type="scientific">Passalora fulva</name>
    <name type="common">Tomato leaf mold</name>
    <name type="synonym">Cladosporium fulvum</name>
    <dbReference type="NCBI Taxonomy" id="5499"/>
    <lineage>
        <taxon>Eukaryota</taxon>
        <taxon>Fungi</taxon>
        <taxon>Dikarya</taxon>
        <taxon>Ascomycota</taxon>
        <taxon>Pezizomycotina</taxon>
        <taxon>Dothideomycetes</taxon>
        <taxon>Dothideomycetidae</taxon>
        <taxon>Mycosphaerellales</taxon>
        <taxon>Mycosphaerellaceae</taxon>
        <taxon>Fulvia</taxon>
    </lineage>
</organism>
<dbReference type="RefSeq" id="XP_047758588.1">
    <property type="nucleotide sequence ID" value="XM_047901954.1"/>
</dbReference>
<dbReference type="Pfam" id="PF08325">
    <property type="entry name" value="WLM"/>
    <property type="match status" value="1"/>
</dbReference>
<accession>A0A9Q8P5X6</accession>
<keyword evidence="4" id="KW-1185">Reference proteome</keyword>
<dbReference type="InterPro" id="IPR013536">
    <property type="entry name" value="WLM_dom"/>
</dbReference>
<dbReference type="GO" id="GO:0070628">
    <property type="term" value="F:proteasome binding"/>
    <property type="evidence" value="ECO:0007669"/>
    <property type="project" value="TreeGrafter"/>
</dbReference>
<dbReference type="PANTHER" id="PTHR47795:SF1">
    <property type="entry name" value="DNA-DEPENDENT METALLOPROTEASE WSS1 HOMOLOG 2"/>
    <property type="match status" value="1"/>
</dbReference>
<dbReference type="Gene3D" id="3.10.20.90">
    <property type="entry name" value="Phosphatidylinositol 3-kinase Catalytic Subunit, Chain A, domain 1"/>
    <property type="match status" value="1"/>
</dbReference>
<feature type="compositionally biased region" description="Basic and acidic residues" evidence="1">
    <location>
        <begin position="371"/>
        <end position="398"/>
    </location>
</feature>
<dbReference type="OrthoDB" id="49605at2759"/>
<evidence type="ECO:0000256" key="1">
    <source>
        <dbReference type="SAM" id="MobiDB-lite"/>
    </source>
</evidence>
<feature type="region of interest" description="Disordered" evidence="1">
    <location>
        <begin position="323"/>
        <end position="398"/>
    </location>
</feature>
<dbReference type="AlphaFoldDB" id="A0A9Q8P5X6"/>
<evidence type="ECO:0000259" key="2">
    <source>
        <dbReference type="PROSITE" id="PS51397"/>
    </source>
</evidence>
<dbReference type="GeneID" id="71982684"/>
<keyword evidence="3" id="KW-0645">Protease</keyword>
<dbReference type="PANTHER" id="PTHR47795">
    <property type="entry name" value="UBIQUITIN AND WLM DOMAIN-CONTAINING METALLOPROTEASE SPCC1442.07C"/>
    <property type="match status" value="1"/>
</dbReference>
<dbReference type="EMBL" id="CP090164">
    <property type="protein sequence ID" value="UJO14222.1"/>
    <property type="molecule type" value="Genomic_DNA"/>
</dbReference>
<proteinExistence type="predicted"/>
<feature type="compositionally biased region" description="Basic and acidic residues" evidence="1">
    <location>
        <begin position="28"/>
        <end position="40"/>
    </location>
</feature>
<feature type="domain" description="WLM" evidence="2">
    <location>
        <begin position="186"/>
        <end position="386"/>
    </location>
</feature>
<reference evidence="3" key="1">
    <citation type="submission" date="2021-12" db="EMBL/GenBank/DDBJ databases">
        <authorList>
            <person name="Zaccaron A."/>
            <person name="Stergiopoulos I."/>
        </authorList>
    </citation>
    <scope>NUCLEOTIDE SEQUENCE</scope>
    <source>
        <strain evidence="3">Race5_Kim</strain>
    </source>
</reference>
<feature type="compositionally biased region" description="Polar residues" evidence="1">
    <location>
        <begin position="358"/>
        <end position="369"/>
    </location>
</feature>
<dbReference type="Proteomes" id="UP000756132">
    <property type="component" value="Chromosome 2"/>
</dbReference>